<dbReference type="KEGG" id="maqe:RJ40_00965"/>
<proteinExistence type="predicted"/>
<evidence type="ECO:0000313" key="3">
    <source>
        <dbReference type="Proteomes" id="UP001042704"/>
    </source>
</evidence>
<keyword evidence="3" id="KW-1185">Reference proteome</keyword>
<dbReference type="GeneID" id="76422880"/>
<feature type="transmembrane region" description="Helical" evidence="1">
    <location>
        <begin position="275"/>
        <end position="296"/>
    </location>
</feature>
<feature type="transmembrane region" description="Helical" evidence="1">
    <location>
        <begin position="359"/>
        <end position="380"/>
    </location>
</feature>
<evidence type="ECO:0000256" key="1">
    <source>
        <dbReference type="SAM" id="Phobius"/>
    </source>
</evidence>
<name>A0A8A3S1A6_9EURY</name>
<protein>
    <submittedName>
        <fullName evidence="2">Uncharacterized protein</fullName>
    </submittedName>
</protein>
<keyword evidence="1" id="KW-0812">Transmembrane</keyword>
<feature type="transmembrane region" description="Helical" evidence="1">
    <location>
        <begin position="242"/>
        <end position="263"/>
    </location>
</feature>
<evidence type="ECO:0000313" key="2">
    <source>
        <dbReference type="EMBL" id="QSZ66168.1"/>
    </source>
</evidence>
<dbReference type="EMBL" id="CP036172">
    <property type="protein sequence ID" value="QSZ66168.1"/>
    <property type="molecule type" value="Genomic_DNA"/>
</dbReference>
<gene>
    <name evidence="2" type="ORF">RJ40_00965</name>
</gene>
<dbReference type="RefSeq" id="WP_265581481.1">
    <property type="nucleotide sequence ID" value="NZ_CP036172.1"/>
</dbReference>
<dbReference type="AlphaFoldDB" id="A0A8A3S1A6"/>
<keyword evidence="1" id="KW-1133">Transmembrane helix</keyword>
<reference evidence="2" key="2">
    <citation type="submission" date="2019-02" db="EMBL/GenBank/DDBJ databases">
        <authorList>
            <person name="Chen S.-C."/>
            <person name="Chien H.-H."/>
            <person name="Lai M.-C."/>
        </authorList>
    </citation>
    <scope>NUCLEOTIDE SEQUENCE</scope>
    <source>
        <strain evidence="2">N2F9704</strain>
    </source>
</reference>
<accession>A0A8A3S1A6</accession>
<dbReference type="Proteomes" id="UP001042704">
    <property type="component" value="Chromosome"/>
</dbReference>
<organism evidence="2 3">
    <name type="scientific">Methanofollis aquaemaris</name>
    <dbReference type="NCBI Taxonomy" id="126734"/>
    <lineage>
        <taxon>Archaea</taxon>
        <taxon>Methanobacteriati</taxon>
        <taxon>Methanobacteriota</taxon>
        <taxon>Stenosarchaea group</taxon>
        <taxon>Methanomicrobia</taxon>
        <taxon>Methanomicrobiales</taxon>
        <taxon>Methanomicrobiaceae</taxon>
        <taxon>Methanofollis</taxon>
    </lineage>
</organism>
<reference evidence="2" key="1">
    <citation type="journal article" date="2001" name="Int. J. Syst. Evol. Microbiol.">
        <title>Methanofollis aquaemaris sp. nov., a methanogen isolated from an aquaculture fish pond.</title>
        <authorList>
            <person name="Lai M.C."/>
            <person name="Chen S.C."/>
        </authorList>
    </citation>
    <scope>NUCLEOTIDE SEQUENCE</scope>
    <source>
        <strain evidence="2">N2F9704</strain>
    </source>
</reference>
<keyword evidence="1" id="KW-0472">Membrane</keyword>
<feature type="transmembrane region" description="Helical" evidence="1">
    <location>
        <begin position="334"/>
        <end position="353"/>
    </location>
</feature>
<sequence>MTALPDATSCPHCGAPLSPEGRQAPPLCDACLAKMEKEVQPVFFTSRIMRDEALEIVRTWWEDPLIAGDLATKAQVTECRLNYLPFWGLAVHIAGYVMGYRIESTDSSDHKVPMVVVLNNNFVWTGAASDTGGLGIYYIRNLIGETISSGACTARVVETTVPPAEGFAEGLRALRYGMLRYSGVPNITADEVRLRHLESGLLVYPFWIVRYTYGRNHYFATVDGVTGDLVSGRAPGTLFRRIFAFFKAVTVTFLATVIGIFYLELLFNFKSLGPWCLVVIFILPFVLVLVILKLLLMVREALARSRYGAEITCGEVDGGYRSPSEDAYPRVSEIAYISIGTGFYFMVLSGFAICYGWSWKVLAMAIPALVAYIVPFLSMYNPAAGTASRRWVHEDYPLKEET</sequence>